<feature type="domain" description="EF-hand" evidence="4">
    <location>
        <begin position="24"/>
        <end position="59"/>
    </location>
</feature>
<dbReference type="OrthoDB" id="444540at2759"/>
<gene>
    <name evidence="5" type="ORF">PPERSA_04648</name>
</gene>
<keyword evidence="1" id="KW-0479">Metal-binding</keyword>
<evidence type="ECO:0000259" key="4">
    <source>
        <dbReference type="PROSITE" id="PS50222"/>
    </source>
</evidence>
<organism evidence="5 6">
    <name type="scientific">Pseudocohnilembus persalinus</name>
    <name type="common">Ciliate</name>
    <dbReference type="NCBI Taxonomy" id="266149"/>
    <lineage>
        <taxon>Eukaryota</taxon>
        <taxon>Sar</taxon>
        <taxon>Alveolata</taxon>
        <taxon>Ciliophora</taxon>
        <taxon>Intramacronucleata</taxon>
        <taxon>Oligohymenophorea</taxon>
        <taxon>Scuticociliatia</taxon>
        <taxon>Philasterida</taxon>
        <taxon>Pseudocohnilembidae</taxon>
        <taxon>Pseudocohnilembus</taxon>
    </lineage>
</organism>
<dbReference type="PROSITE" id="PS50222">
    <property type="entry name" value="EF_HAND_2"/>
    <property type="match status" value="5"/>
</dbReference>
<dbReference type="PANTHER" id="PTHR34524:SF6">
    <property type="entry name" value="CALCYPHOSINE LIKE"/>
    <property type="match status" value="1"/>
</dbReference>
<evidence type="ECO:0000256" key="2">
    <source>
        <dbReference type="ARBA" id="ARBA00022737"/>
    </source>
</evidence>
<dbReference type="AlphaFoldDB" id="A0A0V0QNX5"/>
<reference evidence="5 6" key="1">
    <citation type="journal article" date="2015" name="Sci. Rep.">
        <title>Genome of the facultative scuticociliatosis pathogen Pseudocohnilembus persalinus provides insight into its virulence through horizontal gene transfer.</title>
        <authorList>
            <person name="Xiong J."/>
            <person name="Wang G."/>
            <person name="Cheng J."/>
            <person name="Tian M."/>
            <person name="Pan X."/>
            <person name="Warren A."/>
            <person name="Jiang C."/>
            <person name="Yuan D."/>
            <person name="Miao W."/>
        </authorList>
    </citation>
    <scope>NUCLEOTIDE SEQUENCE [LARGE SCALE GENOMIC DNA]</scope>
    <source>
        <strain evidence="5">36N120E</strain>
    </source>
</reference>
<evidence type="ECO:0000256" key="1">
    <source>
        <dbReference type="ARBA" id="ARBA00022723"/>
    </source>
</evidence>
<feature type="domain" description="EF-hand" evidence="4">
    <location>
        <begin position="191"/>
        <end position="226"/>
    </location>
</feature>
<evidence type="ECO:0000313" key="5">
    <source>
        <dbReference type="EMBL" id="KRX03853.1"/>
    </source>
</evidence>
<keyword evidence="3" id="KW-0106">Calcium</keyword>
<comment type="caution">
    <text evidence="5">The sequence shown here is derived from an EMBL/GenBank/DDBJ whole genome shotgun (WGS) entry which is preliminary data.</text>
</comment>
<dbReference type="EMBL" id="LDAU01000125">
    <property type="protein sequence ID" value="KRX03853.1"/>
    <property type="molecule type" value="Genomic_DNA"/>
</dbReference>
<dbReference type="Proteomes" id="UP000054937">
    <property type="component" value="Unassembled WGS sequence"/>
</dbReference>
<dbReference type="PROSITE" id="PS00018">
    <property type="entry name" value="EF_HAND_1"/>
    <property type="match status" value="1"/>
</dbReference>
<dbReference type="PANTHER" id="PTHR34524">
    <property type="entry name" value="CALCYPHOSIN"/>
    <property type="match status" value="1"/>
</dbReference>
<name>A0A0V0QNX5_PSEPJ</name>
<dbReference type="GO" id="GO:0005509">
    <property type="term" value="F:calcium ion binding"/>
    <property type="evidence" value="ECO:0007669"/>
    <property type="project" value="InterPro"/>
</dbReference>
<feature type="domain" description="EF-hand" evidence="4">
    <location>
        <begin position="258"/>
        <end position="293"/>
    </location>
</feature>
<dbReference type="InterPro" id="IPR011992">
    <property type="entry name" value="EF-hand-dom_pair"/>
</dbReference>
<dbReference type="InterPro" id="IPR002048">
    <property type="entry name" value="EF_hand_dom"/>
</dbReference>
<evidence type="ECO:0000256" key="3">
    <source>
        <dbReference type="ARBA" id="ARBA00022837"/>
    </source>
</evidence>
<dbReference type="SUPFAM" id="SSF47473">
    <property type="entry name" value="EF-hand"/>
    <property type="match status" value="2"/>
</dbReference>
<dbReference type="InterPro" id="IPR018247">
    <property type="entry name" value="EF_Hand_1_Ca_BS"/>
</dbReference>
<feature type="domain" description="EF-hand" evidence="4">
    <location>
        <begin position="294"/>
        <end position="324"/>
    </location>
</feature>
<dbReference type="CDD" id="cd00051">
    <property type="entry name" value="EFh"/>
    <property type="match status" value="1"/>
</dbReference>
<keyword evidence="2" id="KW-0677">Repeat</keyword>
<dbReference type="Gene3D" id="1.10.238.10">
    <property type="entry name" value="EF-hand"/>
    <property type="match status" value="3"/>
</dbReference>
<proteinExistence type="predicted"/>
<dbReference type="SMART" id="SM00054">
    <property type="entry name" value="EFh"/>
    <property type="match status" value="4"/>
</dbReference>
<dbReference type="InParanoid" id="A0A0V0QNX5"/>
<keyword evidence="6" id="KW-1185">Reference proteome</keyword>
<evidence type="ECO:0000313" key="6">
    <source>
        <dbReference type="Proteomes" id="UP000054937"/>
    </source>
</evidence>
<protein>
    <recommendedName>
        <fullName evidence="4">EF-hand domain-containing protein</fullName>
    </recommendedName>
</protein>
<dbReference type="OMA" id="RTIHTHN"/>
<feature type="domain" description="EF-hand" evidence="4">
    <location>
        <begin position="155"/>
        <end position="190"/>
    </location>
</feature>
<dbReference type="Pfam" id="PF13499">
    <property type="entry name" value="EF-hand_7"/>
    <property type="match status" value="2"/>
</dbReference>
<sequence>MIQKDGSISYSEFIELIRTSISEKRLAVVKHAFQYIDQQNKGTISLQELFQKFQAQEHPRVKSRQKSVEQVREEFENTISKKSQDNQSITEQEFLDYYVDCNATLPEEREEYFMTLLLNCWAVTAAEDYVSPERLADLEIILFEKIRQKTNTNQDEGKAIRKAFKLFDLNDSGVVNMQQFTKVLEIFGCIFSQKEIAAIFNKYDKQRTGRFQYEDFCGLIATIGAGNNSNVKPVFFLESQVPKETLERIKKELRRQNRGVEFIGMIFEKSDKNQNGTLDRDEFIWAMRECGFQLTNTEYKNLFKYFDRQNDNAIRYNDFIQILQ</sequence>
<accession>A0A0V0QNX5</accession>
<dbReference type="InterPro" id="IPR051581">
    <property type="entry name" value="Ca-bind"/>
</dbReference>